<name>X0ZYL5_9ZZZZ</name>
<comment type="caution">
    <text evidence="1">The sequence shown here is derived from an EMBL/GenBank/DDBJ whole genome shotgun (WGS) entry which is preliminary data.</text>
</comment>
<sequence length="51" mass="5558">ASFGKAFGDVANDIPDWFKSIAKPFPGLESGPVRAQFPPLKFNDNGNTLMF</sequence>
<protein>
    <submittedName>
        <fullName evidence="1">Uncharacterized protein</fullName>
    </submittedName>
</protein>
<accession>X0ZYL5</accession>
<reference evidence="1" key="1">
    <citation type="journal article" date="2014" name="Front. Microbiol.">
        <title>High frequency of phylogenetically diverse reductive dehalogenase-homologous genes in deep subseafloor sedimentary metagenomes.</title>
        <authorList>
            <person name="Kawai M."/>
            <person name="Futagami T."/>
            <person name="Toyoda A."/>
            <person name="Takaki Y."/>
            <person name="Nishi S."/>
            <person name="Hori S."/>
            <person name="Arai W."/>
            <person name="Tsubouchi T."/>
            <person name="Morono Y."/>
            <person name="Uchiyama I."/>
            <person name="Ito T."/>
            <person name="Fujiyama A."/>
            <person name="Inagaki F."/>
            <person name="Takami H."/>
        </authorList>
    </citation>
    <scope>NUCLEOTIDE SEQUENCE</scope>
    <source>
        <strain evidence="1">Expedition CK06-06</strain>
    </source>
</reference>
<feature type="non-terminal residue" evidence="1">
    <location>
        <position position="1"/>
    </location>
</feature>
<dbReference type="EMBL" id="BART01005231">
    <property type="protein sequence ID" value="GAG62957.1"/>
    <property type="molecule type" value="Genomic_DNA"/>
</dbReference>
<dbReference type="AlphaFoldDB" id="X0ZYL5"/>
<gene>
    <name evidence="1" type="ORF">S01H4_12360</name>
</gene>
<evidence type="ECO:0000313" key="1">
    <source>
        <dbReference type="EMBL" id="GAG62957.1"/>
    </source>
</evidence>
<proteinExistence type="predicted"/>
<organism evidence="1">
    <name type="scientific">marine sediment metagenome</name>
    <dbReference type="NCBI Taxonomy" id="412755"/>
    <lineage>
        <taxon>unclassified sequences</taxon>
        <taxon>metagenomes</taxon>
        <taxon>ecological metagenomes</taxon>
    </lineage>
</organism>